<protein>
    <submittedName>
        <fullName evidence="1">Uncharacterized protein</fullName>
    </submittedName>
</protein>
<accession>A0AAX3BBE4</accession>
<dbReference type="KEGG" id="taqu:KDW03_07615"/>
<proteinExistence type="predicted"/>
<dbReference type="AlphaFoldDB" id="A0AAX3BBE4"/>
<dbReference type="RefSeq" id="WP_271434481.1">
    <property type="nucleotide sequence ID" value="NZ_CP073355.1"/>
</dbReference>
<reference evidence="1" key="2">
    <citation type="submission" date="2022-06" db="EMBL/GenBank/DDBJ databases">
        <title>Thermospira aquatica gen. nov., sp. nov.</title>
        <authorList>
            <person name="Ben Ali Gam Z."/>
            <person name="Labat M."/>
        </authorList>
    </citation>
    <scope>NUCLEOTIDE SEQUENCE</scope>
    <source>
        <strain evidence="1">F1F22</strain>
    </source>
</reference>
<evidence type="ECO:0000313" key="2">
    <source>
        <dbReference type="Proteomes" id="UP001056539"/>
    </source>
</evidence>
<name>A0AAX3BBE4_9SPIR</name>
<keyword evidence="2" id="KW-1185">Reference proteome</keyword>
<dbReference type="EMBL" id="CP073355">
    <property type="protein sequence ID" value="URA09354.1"/>
    <property type="molecule type" value="Genomic_DNA"/>
</dbReference>
<reference evidence="1" key="1">
    <citation type="submission" date="2021-04" db="EMBL/GenBank/DDBJ databases">
        <authorList>
            <person name="Postec A."/>
        </authorList>
    </citation>
    <scope>NUCLEOTIDE SEQUENCE</scope>
    <source>
        <strain evidence="1">F1F22</strain>
    </source>
</reference>
<gene>
    <name evidence="1" type="ORF">KDW03_07615</name>
</gene>
<organism evidence="1 2">
    <name type="scientific">Thermospira aquatica</name>
    <dbReference type="NCBI Taxonomy" id="2828656"/>
    <lineage>
        <taxon>Bacteria</taxon>
        <taxon>Pseudomonadati</taxon>
        <taxon>Spirochaetota</taxon>
        <taxon>Spirochaetia</taxon>
        <taxon>Brevinematales</taxon>
        <taxon>Thermospiraceae</taxon>
        <taxon>Thermospira</taxon>
    </lineage>
</organism>
<dbReference type="Proteomes" id="UP001056539">
    <property type="component" value="Chromosome"/>
</dbReference>
<evidence type="ECO:0000313" key="1">
    <source>
        <dbReference type="EMBL" id="URA09354.1"/>
    </source>
</evidence>
<sequence>MKKLIVLIFAVVFLAIAGCQTEKKISEEDLTRNANLLKDEVLSQTNVSPVLTNEVTLQTVEPIVLASSQIESTNTLSEIAPLEDKPIEVPQTSKPAVSSSVQRSPQVAKVGSYMKVGTDRSGQTLSPRRYIKISSWVFTQEGKTVDFYLYAVPFKSGKVQSANLIGRVRGIEVINNQAQYTRYWNGITIHGNFLPKGKYNIYLTYVIKNSKGKVIKTESRYWGRTTDFYLVLE</sequence>
<dbReference type="PROSITE" id="PS51257">
    <property type="entry name" value="PROKAR_LIPOPROTEIN"/>
    <property type="match status" value="1"/>
</dbReference>